<dbReference type="Proteomes" id="UP000469452">
    <property type="component" value="Unassembled WGS sequence"/>
</dbReference>
<protein>
    <submittedName>
        <fullName evidence="2">Uncharacterized protein</fullName>
    </submittedName>
</protein>
<reference evidence="2 3" key="1">
    <citation type="submission" date="2019-06" db="EMBL/GenBank/DDBJ databases">
        <title>Genomics analysis of Aphanomyces spp. identifies a new class of oomycete effector associated with host adaptation.</title>
        <authorList>
            <person name="Gaulin E."/>
        </authorList>
    </citation>
    <scope>NUCLEOTIDE SEQUENCE [LARGE SCALE GENOMIC DNA]</scope>
    <source>
        <strain evidence="2 3">E</strain>
    </source>
</reference>
<sequence>MFTILGNCGAKKVWSANDIKIAIKAVPHEGRQTLRSTAAKSGIPKKSKSSETTPHGRQQGGANSVCYELPSTPVTEGHVFVNMHNYVHVDEKWFFITTVKRRFYLYDELLAERAAKVMFLAAVACPRYDPHKKKMFDGKIGIWPFVKKLAALRMSRNRLKGALEFKPHNVDASTST</sequence>
<gene>
    <name evidence="2" type="ORF">AaE_001571</name>
</gene>
<organism evidence="2 3">
    <name type="scientific">Aphanomyces astaci</name>
    <name type="common">Crayfish plague agent</name>
    <dbReference type="NCBI Taxonomy" id="112090"/>
    <lineage>
        <taxon>Eukaryota</taxon>
        <taxon>Sar</taxon>
        <taxon>Stramenopiles</taxon>
        <taxon>Oomycota</taxon>
        <taxon>Saprolegniomycetes</taxon>
        <taxon>Saprolegniales</taxon>
        <taxon>Verrucalvaceae</taxon>
        <taxon>Aphanomyces</taxon>
    </lineage>
</organism>
<dbReference type="AlphaFoldDB" id="A0A6A5AW93"/>
<evidence type="ECO:0000313" key="2">
    <source>
        <dbReference type="EMBL" id="KAF0774729.1"/>
    </source>
</evidence>
<dbReference type="EMBL" id="VJMI01003239">
    <property type="protein sequence ID" value="KAF0774729.1"/>
    <property type="molecule type" value="Genomic_DNA"/>
</dbReference>
<feature type="compositionally biased region" description="Polar residues" evidence="1">
    <location>
        <begin position="50"/>
        <end position="62"/>
    </location>
</feature>
<comment type="caution">
    <text evidence="2">The sequence shown here is derived from an EMBL/GenBank/DDBJ whole genome shotgun (WGS) entry which is preliminary data.</text>
</comment>
<dbReference type="PANTHER" id="PTHR47169">
    <property type="entry name" value="OS01G0541250 PROTEIN"/>
    <property type="match status" value="1"/>
</dbReference>
<evidence type="ECO:0000256" key="1">
    <source>
        <dbReference type="SAM" id="MobiDB-lite"/>
    </source>
</evidence>
<evidence type="ECO:0000313" key="3">
    <source>
        <dbReference type="Proteomes" id="UP000469452"/>
    </source>
</evidence>
<proteinExistence type="predicted"/>
<feature type="region of interest" description="Disordered" evidence="1">
    <location>
        <begin position="34"/>
        <end position="64"/>
    </location>
</feature>
<accession>A0A6A5AW93</accession>
<name>A0A6A5AW93_APHAT</name>
<dbReference type="VEuPathDB" id="FungiDB:H257_15151"/>